<gene>
    <name evidence="1" type="ordered locus">RMDY18_07840</name>
</gene>
<evidence type="ECO:0000313" key="2">
    <source>
        <dbReference type="Proteomes" id="UP000001883"/>
    </source>
</evidence>
<protein>
    <submittedName>
        <fullName evidence="1">Uncharacterized protein</fullName>
    </submittedName>
</protein>
<sequence>MRGVLYRAGALSSLSQVLCKAQLSAFSLPAGSNNTLQGRHNRTAPARIIMTAVEGRAARSLQAQLFQALLQLTVRRHQNPLLLPHLNLKVQVAQTVNLARRLQLVQAVHDLRLPQRRRLRNRATKRLRTAQHRQQGGQATQRLTVNHNVLRVGLNAVHRFQVRERNLHQVVGNRIVAVQFLPAVLAAAGVQEEHVHRRNTARLMGAVEGLLHTLAEPHLTVELDEQRRIRGGVTHAAKHVLVTVRGLHPLGGGQRVNLFLSQDELLHRRVLKLHHTHATTDAVAHGLGVQRVTLARIQGGAQAHLVVIAQPGGALAGQRRQEVVGGTPGGFHLYAQLPPASALDAGHEGTVEVLLIGQAVDEHEHLLRLLVAVEEGDDAFVLADAAVFAVHRLDNGGAFGDDLKDAGVQLFGADRIGDNGADEGAVHARCRYGARDLGRGRAHSRRNGTRLHGSSLFRSVLRGNDRGGFVLAQRFLLGLWKHSIGENR</sequence>
<accession>D2NSJ0</accession>
<reference evidence="2" key="1">
    <citation type="submission" date="2009-07" db="EMBL/GenBank/DDBJ databases">
        <title>Complete genome sequence of Rothia mucilaginosa DJ.</title>
        <authorList>
            <person name="Yamane K."/>
            <person name="Nambu T."/>
            <person name="Mashimo C."/>
            <person name="Sugimori C."/>
            <person name="Yamanaka T."/>
            <person name="Leung K."/>
            <person name="Fukushima H."/>
        </authorList>
    </citation>
    <scope>NUCLEOTIDE SEQUENCE [LARGE SCALE GENOMIC DNA]</scope>
    <source>
        <strain evidence="2">DY-18</strain>
    </source>
</reference>
<dbReference type="EMBL" id="AP011540">
    <property type="protein sequence ID" value="BAI64616.1"/>
    <property type="molecule type" value="Genomic_DNA"/>
</dbReference>
<evidence type="ECO:0000313" key="1">
    <source>
        <dbReference type="EMBL" id="BAI64616.1"/>
    </source>
</evidence>
<dbReference type="HOGENOM" id="CLU_558820_0_0_11"/>
<name>D2NSJ0_ROTMD</name>
<keyword evidence="2" id="KW-1185">Reference proteome</keyword>
<proteinExistence type="predicted"/>
<organism evidence="1 2">
    <name type="scientific">Rothia mucilaginosa (strain DY-18)</name>
    <name type="common">Stomatococcus mucilaginosus</name>
    <dbReference type="NCBI Taxonomy" id="680646"/>
    <lineage>
        <taxon>Bacteria</taxon>
        <taxon>Bacillati</taxon>
        <taxon>Actinomycetota</taxon>
        <taxon>Actinomycetes</taxon>
        <taxon>Micrococcales</taxon>
        <taxon>Micrococcaceae</taxon>
        <taxon>Rothia</taxon>
    </lineage>
</organism>
<dbReference type="AlphaFoldDB" id="D2NSJ0"/>
<dbReference type="Proteomes" id="UP000001883">
    <property type="component" value="Chromosome"/>
</dbReference>
<reference evidence="1 2" key="2">
    <citation type="journal article" date="2010" name="J Osaka Dent Univ">
        <title>Isolation and identification of Rothia mucilaginosa from persistent apical periodontitis lesions.</title>
        <authorList>
            <person name="Yamane K."/>
            <person name="Yoshida M."/>
            <person name="Fujihira T."/>
            <person name="Baba T."/>
            <person name="Tsuji N."/>
            <person name="Hayashi H."/>
            <person name="Sugimori C."/>
            <person name="Yamanaka T."/>
            <person name="Mashimo C."/>
            <person name="Nambu T."/>
            <person name="Kawai H."/>
            <person name="Fukushima H."/>
        </authorList>
    </citation>
    <scope>NUCLEOTIDE SEQUENCE [LARGE SCALE GENOMIC DNA]</scope>
    <source>
        <strain evidence="1 2">DY-18</strain>
    </source>
</reference>
<dbReference type="KEGG" id="rmu:RMDY18_07840"/>
<reference evidence="1 2" key="3">
    <citation type="journal article" date="2010" name="Sequencing">
        <title>Complete Genome Sequence of Rothia mucilaginosa DY-18: A Clinical Isolate with Dense Meshwork-Like Structures from a Persistent Apical Periodontitis Lesion.</title>
        <authorList>
            <person name="Yamane K."/>
            <person name="Nambu T."/>
            <person name="Yamanaka T."/>
            <person name="Mashimo C."/>
            <person name="Sugimori C."/>
            <person name="Leung K.-P."/>
            <person name="Fukushima H."/>
        </authorList>
    </citation>
    <scope>NUCLEOTIDE SEQUENCE [LARGE SCALE GENOMIC DNA]</scope>
    <source>
        <strain evidence="1 2">DY-18</strain>
    </source>
</reference>